<evidence type="ECO:0000313" key="2">
    <source>
        <dbReference type="EMBL" id="GIY39496.1"/>
    </source>
</evidence>
<dbReference type="AlphaFoldDB" id="A0AAV4T2B3"/>
<comment type="caution">
    <text evidence="2">The sequence shown here is derived from an EMBL/GenBank/DDBJ whole genome shotgun (WGS) entry which is preliminary data.</text>
</comment>
<proteinExistence type="predicted"/>
<accession>A0AAV4T2B3</accession>
<feature type="region of interest" description="Disordered" evidence="1">
    <location>
        <begin position="41"/>
        <end position="94"/>
    </location>
</feature>
<dbReference type="Proteomes" id="UP001054837">
    <property type="component" value="Unassembled WGS sequence"/>
</dbReference>
<dbReference type="EMBL" id="BPLQ01008818">
    <property type="protein sequence ID" value="GIY39496.1"/>
    <property type="molecule type" value="Genomic_DNA"/>
</dbReference>
<evidence type="ECO:0000313" key="3">
    <source>
        <dbReference type="Proteomes" id="UP001054837"/>
    </source>
</evidence>
<feature type="compositionally biased region" description="Basic and acidic residues" evidence="1">
    <location>
        <begin position="41"/>
        <end position="50"/>
    </location>
</feature>
<gene>
    <name evidence="2" type="ORF">CDAR_538861</name>
</gene>
<keyword evidence="3" id="KW-1185">Reference proteome</keyword>
<evidence type="ECO:0000256" key="1">
    <source>
        <dbReference type="SAM" id="MobiDB-lite"/>
    </source>
</evidence>
<name>A0AAV4T2B3_9ARAC</name>
<organism evidence="2 3">
    <name type="scientific">Caerostris darwini</name>
    <dbReference type="NCBI Taxonomy" id="1538125"/>
    <lineage>
        <taxon>Eukaryota</taxon>
        <taxon>Metazoa</taxon>
        <taxon>Ecdysozoa</taxon>
        <taxon>Arthropoda</taxon>
        <taxon>Chelicerata</taxon>
        <taxon>Arachnida</taxon>
        <taxon>Araneae</taxon>
        <taxon>Araneomorphae</taxon>
        <taxon>Entelegynae</taxon>
        <taxon>Araneoidea</taxon>
        <taxon>Araneidae</taxon>
        <taxon>Caerostris</taxon>
    </lineage>
</organism>
<sequence length="94" mass="10547">MQTRGWRGHDQSGESVDSGAREAACQARRMCMEIRASDAFRAGSTRDHASRIMSAPSLRPMRLNKGALRMGRMPSRRHEQKKEKQNKCGESKSG</sequence>
<reference evidence="2 3" key="1">
    <citation type="submission" date="2021-06" db="EMBL/GenBank/DDBJ databases">
        <title>Caerostris darwini draft genome.</title>
        <authorList>
            <person name="Kono N."/>
            <person name="Arakawa K."/>
        </authorList>
    </citation>
    <scope>NUCLEOTIDE SEQUENCE [LARGE SCALE GENOMIC DNA]</scope>
</reference>
<feature type="region of interest" description="Disordered" evidence="1">
    <location>
        <begin position="1"/>
        <end position="24"/>
    </location>
</feature>
<protein>
    <submittedName>
        <fullName evidence="2">Uncharacterized protein</fullName>
    </submittedName>
</protein>
<feature type="compositionally biased region" description="Basic and acidic residues" evidence="1">
    <location>
        <begin position="76"/>
        <end position="94"/>
    </location>
</feature>